<evidence type="ECO:0000256" key="5">
    <source>
        <dbReference type="ARBA" id="ARBA00031529"/>
    </source>
</evidence>
<dbReference type="PANTHER" id="PTHR46638">
    <property type="entry name" value="CORRINOID ADENOSYLTRANSFERASE"/>
    <property type="match status" value="1"/>
</dbReference>
<dbReference type="GO" id="GO:0009236">
    <property type="term" value="P:cobalamin biosynthetic process"/>
    <property type="evidence" value="ECO:0007669"/>
    <property type="project" value="UniProtKB-UniPathway"/>
</dbReference>
<dbReference type="Pfam" id="PF02572">
    <property type="entry name" value="CobA_CobO_BtuR"/>
    <property type="match status" value="1"/>
</dbReference>
<evidence type="ECO:0000313" key="11">
    <source>
        <dbReference type="Proteomes" id="UP000448292"/>
    </source>
</evidence>
<dbReference type="PIRSF" id="PIRSF015617">
    <property type="entry name" value="Adensltrnsf_CobA"/>
    <property type="match status" value="1"/>
</dbReference>
<dbReference type="SUPFAM" id="SSF52540">
    <property type="entry name" value="P-loop containing nucleoside triphosphate hydrolases"/>
    <property type="match status" value="1"/>
</dbReference>
<comment type="similarity">
    <text evidence="2">Belongs to the Cob(I)alamin adenosyltransferase family.</text>
</comment>
<gene>
    <name evidence="10" type="ORF">DPQ33_03520</name>
</gene>
<comment type="function">
    <text evidence="4">Required for both de novo synthesis of the corrin ring for the assimilation of exogenous corrinoids. Participates in the adenosylation of a variety of incomplete and complete corrinoids.</text>
</comment>
<evidence type="ECO:0000256" key="1">
    <source>
        <dbReference type="ARBA" id="ARBA00005121"/>
    </source>
</evidence>
<dbReference type="InterPro" id="IPR027417">
    <property type="entry name" value="P-loop_NTPase"/>
</dbReference>
<dbReference type="EC" id="2.5.1.17" evidence="3"/>
<keyword evidence="10" id="KW-0808">Transferase</keyword>
<evidence type="ECO:0000256" key="6">
    <source>
        <dbReference type="ARBA" id="ARBA00033334"/>
    </source>
</evidence>
<comment type="catalytic activity">
    <reaction evidence="9">
        <text>2 cob(II)alamin + reduced [electron-transfer flavoprotein] + 2 ATP = 2 adenosylcob(III)alamin + 2 triphosphate + oxidized [electron-transfer flavoprotein] + 3 H(+)</text>
        <dbReference type="Rhea" id="RHEA:28671"/>
        <dbReference type="Rhea" id="RHEA-COMP:10685"/>
        <dbReference type="Rhea" id="RHEA-COMP:10686"/>
        <dbReference type="ChEBI" id="CHEBI:15378"/>
        <dbReference type="ChEBI" id="CHEBI:16304"/>
        <dbReference type="ChEBI" id="CHEBI:18036"/>
        <dbReference type="ChEBI" id="CHEBI:18408"/>
        <dbReference type="ChEBI" id="CHEBI:30616"/>
        <dbReference type="ChEBI" id="CHEBI:57692"/>
        <dbReference type="ChEBI" id="CHEBI:58307"/>
        <dbReference type="EC" id="2.5.1.17"/>
    </reaction>
</comment>
<protein>
    <recommendedName>
        <fullName evidence="3">corrinoid adenosyltransferase</fullName>
        <ecNumber evidence="3">2.5.1.17</ecNumber>
    </recommendedName>
    <alternativeName>
        <fullName evidence="5">Cob(II)alamin adenosyltransferase</fullName>
    </alternativeName>
    <alternativeName>
        <fullName evidence="7">Cob(II)yrinic acid a,c-diamide adenosyltransferase</fullName>
    </alternativeName>
    <alternativeName>
        <fullName evidence="6">Cobinamide/cobalamin adenosyltransferase</fullName>
    </alternativeName>
</protein>
<dbReference type="AlphaFoldDB" id="A0A7M3MJC7"/>
<evidence type="ECO:0000256" key="7">
    <source>
        <dbReference type="ARBA" id="ARBA00033354"/>
    </source>
</evidence>
<reference evidence="10 11" key="1">
    <citation type="submission" date="2018-06" db="EMBL/GenBank/DDBJ databases">
        <title>Complete genome of Desulfovibrio indonesiensis P37SLT.</title>
        <authorList>
            <person name="Crispim J.S."/>
            <person name="Vidigal P.M.P."/>
            <person name="Silva L.C.F."/>
            <person name="Laguardia C.N."/>
            <person name="Araujo L.C."/>
            <person name="Dias R.S."/>
            <person name="Sousa M.P."/>
            <person name="Paula S.O."/>
            <person name="Silva C."/>
        </authorList>
    </citation>
    <scope>NUCLEOTIDE SEQUENCE [LARGE SCALE GENOMIC DNA]</scope>
    <source>
        <strain evidence="10 11">P37SLT</strain>
    </source>
</reference>
<dbReference type="Gene3D" id="3.40.50.300">
    <property type="entry name" value="P-loop containing nucleotide triphosphate hydrolases"/>
    <property type="match status" value="1"/>
</dbReference>
<dbReference type="GO" id="GO:0008817">
    <property type="term" value="F:corrinoid adenosyltransferase activity"/>
    <property type="evidence" value="ECO:0007669"/>
    <property type="project" value="UniProtKB-EC"/>
</dbReference>
<evidence type="ECO:0000256" key="4">
    <source>
        <dbReference type="ARBA" id="ARBA00024929"/>
    </source>
</evidence>
<evidence type="ECO:0000313" key="10">
    <source>
        <dbReference type="EMBL" id="TVM19440.1"/>
    </source>
</evidence>
<organism evidence="10 11">
    <name type="scientific">Oceanidesulfovibrio indonesiensis</name>
    <dbReference type="NCBI Taxonomy" id="54767"/>
    <lineage>
        <taxon>Bacteria</taxon>
        <taxon>Pseudomonadati</taxon>
        <taxon>Thermodesulfobacteriota</taxon>
        <taxon>Desulfovibrionia</taxon>
        <taxon>Desulfovibrionales</taxon>
        <taxon>Desulfovibrionaceae</taxon>
        <taxon>Oceanidesulfovibrio</taxon>
    </lineage>
</organism>
<sequence length="188" mass="20240">MIIVYTGEGKGKTTAAVGQAVRGIGGGLAVAFGQFLKRPGAAGEQRFLEVELGDDFLAGGLGFYRNPDTYDKHRAAALAVLEWAEARLLPPTPEQEGTGMARRRPVDLLVLDEILYALGSELVTREEVERLIGHSGTIVEKRANPPHIVLTGRGLPPWLAERADLVTEMRDIKHPAQAGLPAQPGVEM</sequence>
<dbReference type="EMBL" id="QMIE01000002">
    <property type="protein sequence ID" value="TVM19440.1"/>
    <property type="molecule type" value="Genomic_DNA"/>
</dbReference>
<keyword evidence="11" id="KW-1185">Reference proteome</keyword>
<dbReference type="RefSeq" id="WP_144301796.1">
    <property type="nucleotide sequence ID" value="NZ_QMIE01000002.1"/>
</dbReference>
<dbReference type="UniPathway" id="UPA00148">
    <property type="reaction ID" value="UER00233"/>
</dbReference>
<evidence type="ECO:0000256" key="8">
    <source>
        <dbReference type="ARBA" id="ARBA00048555"/>
    </source>
</evidence>
<comment type="pathway">
    <text evidence="1">Cofactor biosynthesis; adenosylcobalamin biosynthesis; adenosylcobalamin from cob(II)yrinate a,c-diamide: step 2/7.</text>
</comment>
<dbReference type="GO" id="GO:0005524">
    <property type="term" value="F:ATP binding"/>
    <property type="evidence" value="ECO:0007669"/>
    <property type="project" value="InterPro"/>
</dbReference>
<evidence type="ECO:0000256" key="9">
    <source>
        <dbReference type="ARBA" id="ARBA00048692"/>
    </source>
</evidence>
<name>A0A7M3MJC7_9BACT</name>
<dbReference type="InterPro" id="IPR003724">
    <property type="entry name" value="CblAdoTrfase_CobA"/>
</dbReference>
<proteinExistence type="inferred from homology"/>
<evidence type="ECO:0000256" key="2">
    <source>
        <dbReference type="ARBA" id="ARBA00007487"/>
    </source>
</evidence>
<comment type="caution">
    <text evidence="10">The sequence shown here is derived from an EMBL/GenBank/DDBJ whole genome shotgun (WGS) entry which is preliminary data.</text>
</comment>
<dbReference type="OrthoDB" id="9810309at2"/>
<dbReference type="Proteomes" id="UP000448292">
    <property type="component" value="Unassembled WGS sequence"/>
</dbReference>
<evidence type="ECO:0000256" key="3">
    <source>
        <dbReference type="ARBA" id="ARBA00012454"/>
    </source>
</evidence>
<comment type="catalytic activity">
    <reaction evidence="8">
        <text>2 cob(II)yrinate a,c diamide + reduced [electron-transfer flavoprotein] + 2 ATP = 2 adenosylcob(III)yrinate a,c-diamide + 2 triphosphate + oxidized [electron-transfer flavoprotein] + 3 H(+)</text>
        <dbReference type="Rhea" id="RHEA:11528"/>
        <dbReference type="Rhea" id="RHEA-COMP:10685"/>
        <dbReference type="Rhea" id="RHEA-COMP:10686"/>
        <dbReference type="ChEBI" id="CHEBI:15378"/>
        <dbReference type="ChEBI" id="CHEBI:18036"/>
        <dbReference type="ChEBI" id="CHEBI:30616"/>
        <dbReference type="ChEBI" id="CHEBI:57692"/>
        <dbReference type="ChEBI" id="CHEBI:58307"/>
        <dbReference type="ChEBI" id="CHEBI:58503"/>
        <dbReference type="ChEBI" id="CHEBI:58537"/>
        <dbReference type="EC" id="2.5.1.17"/>
    </reaction>
</comment>
<dbReference type="PANTHER" id="PTHR46638:SF1">
    <property type="entry name" value="CORRINOID ADENOSYLTRANSFERASE"/>
    <property type="match status" value="1"/>
</dbReference>
<accession>A0A7M3MJC7</accession>